<proteinExistence type="predicted"/>
<dbReference type="EMBL" id="QTSX02005892">
    <property type="protein sequence ID" value="KAJ9056666.1"/>
    <property type="molecule type" value="Genomic_DNA"/>
</dbReference>
<accession>A0ACC2S300</accession>
<organism evidence="1 2">
    <name type="scientific">Entomophthora muscae</name>
    <dbReference type="NCBI Taxonomy" id="34485"/>
    <lineage>
        <taxon>Eukaryota</taxon>
        <taxon>Fungi</taxon>
        <taxon>Fungi incertae sedis</taxon>
        <taxon>Zoopagomycota</taxon>
        <taxon>Entomophthoromycotina</taxon>
        <taxon>Entomophthoromycetes</taxon>
        <taxon>Entomophthorales</taxon>
        <taxon>Entomophthoraceae</taxon>
        <taxon>Entomophthora</taxon>
    </lineage>
</organism>
<protein>
    <submittedName>
        <fullName evidence="1">Uncharacterized protein</fullName>
    </submittedName>
</protein>
<name>A0ACC2S300_9FUNG</name>
<sequence length="226" mass="25808">MKFLQQLLAFLVTLAVVALEEEVTLKGEVTLKEQDILGTYKAVGSGRHDYDEIHFGKNEALIKKKKGRNTGSNLVMGHWYTSGKEAVILEGKPGTEDQEIHFKFITKDTIVYHRTTFVRVTEPTDLDTLAMVGYGHYVADNKSSKFKKVIFTEGKMTMEYEVKGDPVYKHGDWKVKTFTINTINGVLIDEASNKEIQVRIVKESEKKLRINRELFTLEEIKDETSQ</sequence>
<gene>
    <name evidence="1" type="ORF">DSO57_1030630</name>
</gene>
<dbReference type="Proteomes" id="UP001165960">
    <property type="component" value="Unassembled WGS sequence"/>
</dbReference>
<keyword evidence="2" id="KW-1185">Reference proteome</keyword>
<evidence type="ECO:0000313" key="1">
    <source>
        <dbReference type="EMBL" id="KAJ9056666.1"/>
    </source>
</evidence>
<comment type="caution">
    <text evidence="1">The sequence shown here is derived from an EMBL/GenBank/DDBJ whole genome shotgun (WGS) entry which is preliminary data.</text>
</comment>
<reference evidence="1" key="1">
    <citation type="submission" date="2022-04" db="EMBL/GenBank/DDBJ databases">
        <title>Genome of the entomopathogenic fungus Entomophthora muscae.</title>
        <authorList>
            <person name="Elya C."/>
            <person name="Lovett B.R."/>
            <person name="Lee E."/>
            <person name="Macias A.M."/>
            <person name="Hajek A.E."/>
            <person name="De Bivort B.L."/>
            <person name="Kasson M.T."/>
            <person name="De Fine Licht H.H."/>
            <person name="Stajich J.E."/>
        </authorList>
    </citation>
    <scope>NUCLEOTIDE SEQUENCE</scope>
    <source>
        <strain evidence="1">Berkeley</strain>
    </source>
</reference>
<evidence type="ECO:0000313" key="2">
    <source>
        <dbReference type="Proteomes" id="UP001165960"/>
    </source>
</evidence>